<dbReference type="AlphaFoldDB" id="A0A511MMP0"/>
<evidence type="ECO:0000256" key="7">
    <source>
        <dbReference type="PROSITE-ProRule" id="PRU01091"/>
    </source>
</evidence>
<name>A0A511MMP0_9NOCA</name>
<proteinExistence type="predicted"/>
<organism evidence="10 11">
    <name type="scientific">Nocardia ninae NBRC 108245</name>
    <dbReference type="NCBI Taxonomy" id="1210091"/>
    <lineage>
        <taxon>Bacteria</taxon>
        <taxon>Bacillati</taxon>
        <taxon>Actinomycetota</taxon>
        <taxon>Actinomycetes</taxon>
        <taxon>Mycobacteriales</taxon>
        <taxon>Nocardiaceae</taxon>
        <taxon>Nocardia</taxon>
    </lineage>
</organism>
<dbReference type="GO" id="GO:0000156">
    <property type="term" value="F:phosphorelay response regulator activity"/>
    <property type="evidence" value="ECO:0007669"/>
    <property type="project" value="TreeGrafter"/>
</dbReference>
<dbReference type="EMBL" id="BJXA01000046">
    <property type="protein sequence ID" value="GEM41176.1"/>
    <property type="molecule type" value="Genomic_DNA"/>
</dbReference>
<dbReference type="Gene3D" id="1.10.10.10">
    <property type="entry name" value="Winged helix-like DNA-binding domain superfamily/Winged helix DNA-binding domain"/>
    <property type="match status" value="1"/>
</dbReference>
<accession>A0A511MMP0</accession>
<evidence type="ECO:0000256" key="1">
    <source>
        <dbReference type="ARBA" id="ARBA00022553"/>
    </source>
</evidence>
<keyword evidence="5" id="KW-0804">Transcription</keyword>
<dbReference type="InterPro" id="IPR016032">
    <property type="entry name" value="Sig_transdc_resp-reg_C-effctor"/>
</dbReference>
<dbReference type="GO" id="GO:0006355">
    <property type="term" value="P:regulation of DNA-templated transcription"/>
    <property type="evidence" value="ECO:0007669"/>
    <property type="project" value="InterPro"/>
</dbReference>
<dbReference type="SUPFAM" id="SSF52172">
    <property type="entry name" value="CheY-like"/>
    <property type="match status" value="1"/>
</dbReference>
<dbReference type="SMART" id="SM00448">
    <property type="entry name" value="REC"/>
    <property type="match status" value="1"/>
</dbReference>
<dbReference type="InterPro" id="IPR001789">
    <property type="entry name" value="Sig_transdc_resp-reg_receiver"/>
</dbReference>
<dbReference type="Pfam" id="PF00072">
    <property type="entry name" value="Response_reg"/>
    <property type="match status" value="1"/>
</dbReference>
<evidence type="ECO:0000256" key="6">
    <source>
        <dbReference type="PROSITE-ProRule" id="PRU00169"/>
    </source>
</evidence>
<dbReference type="InterPro" id="IPR001867">
    <property type="entry name" value="OmpR/PhoB-type_DNA-bd"/>
</dbReference>
<dbReference type="SMART" id="SM00862">
    <property type="entry name" value="Trans_reg_C"/>
    <property type="match status" value="1"/>
</dbReference>
<dbReference type="InterPro" id="IPR039420">
    <property type="entry name" value="WalR-like"/>
</dbReference>
<comment type="caution">
    <text evidence="10">The sequence shown here is derived from an EMBL/GenBank/DDBJ whole genome shotgun (WGS) entry which is preliminary data.</text>
</comment>
<dbReference type="InterPro" id="IPR036388">
    <property type="entry name" value="WH-like_DNA-bd_sf"/>
</dbReference>
<dbReference type="PROSITE" id="PS51755">
    <property type="entry name" value="OMPR_PHOB"/>
    <property type="match status" value="1"/>
</dbReference>
<dbReference type="PROSITE" id="PS50110">
    <property type="entry name" value="RESPONSE_REGULATORY"/>
    <property type="match status" value="1"/>
</dbReference>
<feature type="DNA-binding region" description="OmpR/PhoB-type" evidence="7">
    <location>
        <begin position="122"/>
        <end position="223"/>
    </location>
</feature>
<evidence type="ECO:0000313" key="11">
    <source>
        <dbReference type="Proteomes" id="UP000321424"/>
    </source>
</evidence>
<protein>
    <submittedName>
        <fullName evidence="10">DNA-binding response regulator</fullName>
    </submittedName>
</protein>
<sequence>MLHPRLLIVADCEGIEDTVNDLKRHGFEPEPTSTGAETMAAYPDFDVVLVDLDFTDFDGLTLCREIRRASDIPIIAFASAFELDKVLALEAGCDDCIVKPYHSRELMARLRGLLRRVHMMSQPALIVGQLEIDSALREVRVGNRLVELTRKEFELLRLLATEPQRVFSRAELLQQVWGYDDVDAEVTSLASRTIDTHLSSVRKKLGSADWIVTVHGVGFRFNDEAGRGKSAPAVAAARASGTAG</sequence>
<evidence type="ECO:0000256" key="5">
    <source>
        <dbReference type="ARBA" id="ARBA00023163"/>
    </source>
</evidence>
<dbReference type="Gene3D" id="6.10.250.690">
    <property type="match status" value="1"/>
</dbReference>
<dbReference type="GO" id="GO:0005829">
    <property type="term" value="C:cytosol"/>
    <property type="evidence" value="ECO:0007669"/>
    <property type="project" value="TreeGrafter"/>
</dbReference>
<feature type="modified residue" description="4-aspartylphosphate" evidence="6">
    <location>
        <position position="51"/>
    </location>
</feature>
<dbReference type="SUPFAM" id="SSF46894">
    <property type="entry name" value="C-terminal effector domain of the bipartite response regulators"/>
    <property type="match status" value="1"/>
</dbReference>
<gene>
    <name evidence="10" type="ORF">NN4_56950</name>
</gene>
<keyword evidence="1 6" id="KW-0597">Phosphoprotein</keyword>
<dbReference type="InterPro" id="IPR011006">
    <property type="entry name" value="CheY-like_superfamily"/>
</dbReference>
<reference evidence="10 11" key="1">
    <citation type="submission" date="2019-07" db="EMBL/GenBank/DDBJ databases">
        <title>Whole genome shotgun sequence of Nocardia ninae NBRC 108245.</title>
        <authorList>
            <person name="Hosoyama A."/>
            <person name="Uohara A."/>
            <person name="Ohji S."/>
            <person name="Ichikawa N."/>
        </authorList>
    </citation>
    <scope>NUCLEOTIDE SEQUENCE [LARGE SCALE GENOMIC DNA]</scope>
    <source>
        <strain evidence="10 11">NBRC 108245</strain>
    </source>
</reference>
<evidence type="ECO:0000256" key="4">
    <source>
        <dbReference type="ARBA" id="ARBA00023125"/>
    </source>
</evidence>
<dbReference type="Proteomes" id="UP000321424">
    <property type="component" value="Unassembled WGS sequence"/>
</dbReference>
<evidence type="ECO:0000256" key="2">
    <source>
        <dbReference type="ARBA" id="ARBA00023012"/>
    </source>
</evidence>
<evidence type="ECO:0000259" key="8">
    <source>
        <dbReference type="PROSITE" id="PS50110"/>
    </source>
</evidence>
<dbReference type="PANTHER" id="PTHR48111">
    <property type="entry name" value="REGULATOR OF RPOS"/>
    <property type="match status" value="1"/>
</dbReference>
<evidence type="ECO:0000313" key="10">
    <source>
        <dbReference type="EMBL" id="GEM41176.1"/>
    </source>
</evidence>
<dbReference type="Gene3D" id="3.40.50.2300">
    <property type="match status" value="1"/>
</dbReference>
<keyword evidence="4 7" id="KW-0238">DNA-binding</keyword>
<keyword evidence="3" id="KW-0805">Transcription regulation</keyword>
<feature type="domain" description="Response regulatory" evidence="8">
    <location>
        <begin position="1"/>
        <end position="114"/>
    </location>
</feature>
<dbReference type="GO" id="GO:0000976">
    <property type="term" value="F:transcription cis-regulatory region binding"/>
    <property type="evidence" value="ECO:0007669"/>
    <property type="project" value="TreeGrafter"/>
</dbReference>
<dbReference type="GO" id="GO:0032993">
    <property type="term" value="C:protein-DNA complex"/>
    <property type="evidence" value="ECO:0007669"/>
    <property type="project" value="TreeGrafter"/>
</dbReference>
<evidence type="ECO:0000256" key="3">
    <source>
        <dbReference type="ARBA" id="ARBA00023015"/>
    </source>
</evidence>
<keyword evidence="2" id="KW-0902">Two-component regulatory system</keyword>
<keyword evidence="11" id="KW-1185">Reference proteome</keyword>
<evidence type="ECO:0000259" key="9">
    <source>
        <dbReference type="PROSITE" id="PS51755"/>
    </source>
</evidence>
<dbReference type="Pfam" id="PF00486">
    <property type="entry name" value="Trans_reg_C"/>
    <property type="match status" value="1"/>
</dbReference>
<dbReference type="PANTHER" id="PTHR48111:SF21">
    <property type="entry name" value="DNA-BINDING DUAL MASTER TRANSCRIPTIONAL REGULATOR RPAA"/>
    <property type="match status" value="1"/>
</dbReference>
<dbReference type="CDD" id="cd00383">
    <property type="entry name" value="trans_reg_C"/>
    <property type="match status" value="1"/>
</dbReference>
<feature type="domain" description="OmpR/PhoB-type" evidence="9">
    <location>
        <begin position="122"/>
        <end position="223"/>
    </location>
</feature>